<dbReference type="AlphaFoldDB" id="V5AKR6"/>
<accession>V5AKR6</accession>
<dbReference type="InterPro" id="IPR029058">
    <property type="entry name" value="AB_hydrolase_fold"/>
</dbReference>
<organism evidence="7 8">
    <name type="scientific">Trypanosoma cruzi Dm28c</name>
    <dbReference type="NCBI Taxonomy" id="1416333"/>
    <lineage>
        <taxon>Eukaryota</taxon>
        <taxon>Discoba</taxon>
        <taxon>Euglenozoa</taxon>
        <taxon>Kinetoplastea</taxon>
        <taxon>Metakinetoplastina</taxon>
        <taxon>Trypanosomatida</taxon>
        <taxon>Trypanosomatidae</taxon>
        <taxon>Trypanosoma</taxon>
        <taxon>Schizotrypanum</taxon>
    </lineage>
</organism>
<dbReference type="GO" id="GO:0006629">
    <property type="term" value="P:lipid metabolic process"/>
    <property type="evidence" value="ECO:0007669"/>
    <property type="project" value="InterPro"/>
</dbReference>
<feature type="domain" description="FYVE-type" evidence="6">
    <location>
        <begin position="83"/>
        <end position="137"/>
    </location>
</feature>
<evidence type="ECO:0000256" key="3">
    <source>
        <dbReference type="ARBA" id="ARBA00022833"/>
    </source>
</evidence>
<dbReference type="PANTHER" id="PTHR47413">
    <property type="entry name" value="LIPASE-LIKE PAD4"/>
    <property type="match status" value="1"/>
</dbReference>
<comment type="caution">
    <text evidence="7">The sequence shown here is derived from an EMBL/GenBank/DDBJ whole genome shotgun (WGS) entry which is preliminary data.</text>
</comment>
<evidence type="ECO:0000313" key="7">
    <source>
        <dbReference type="EMBL" id="ESS61265.1"/>
    </source>
</evidence>
<evidence type="ECO:0000259" key="6">
    <source>
        <dbReference type="PROSITE" id="PS50178"/>
    </source>
</evidence>
<dbReference type="GO" id="GO:0008270">
    <property type="term" value="F:zinc ion binding"/>
    <property type="evidence" value="ECO:0007669"/>
    <property type="project" value="UniProtKB-KW"/>
</dbReference>
<dbReference type="InterPro" id="IPR017455">
    <property type="entry name" value="Znf_FYVE-rel"/>
</dbReference>
<name>V5AKR6_TRYCR</name>
<reference evidence="7 8" key="1">
    <citation type="journal article" date="2014" name="Genome Announc.">
        <title>Trypanosoma cruzi Clone Dm28c Draft Genome Sequence.</title>
        <authorList>
            <person name="Grisard E.C."/>
            <person name="Teixeira S.M."/>
            <person name="de Almeida L.G."/>
            <person name="Stoco P.H."/>
            <person name="Gerber A.L."/>
            <person name="Talavera-Lopez C."/>
            <person name="Lima O.C."/>
            <person name="Andersson B."/>
            <person name="de Vasconcelos A.T."/>
        </authorList>
    </citation>
    <scope>NUCLEOTIDE SEQUENCE [LARGE SCALE GENOMIC DNA]</scope>
    <source>
        <strain evidence="7 8">Dm28c</strain>
    </source>
</reference>
<dbReference type="PANTHER" id="PTHR47413:SF2">
    <property type="entry name" value="LIPASE-LIKE PAD4"/>
    <property type="match status" value="1"/>
</dbReference>
<evidence type="ECO:0000256" key="4">
    <source>
        <dbReference type="PROSITE-ProRule" id="PRU00091"/>
    </source>
</evidence>
<protein>
    <submittedName>
        <fullName evidence="7">Class 3 lipase</fullName>
    </submittedName>
</protein>
<dbReference type="Pfam" id="PF01764">
    <property type="entry name" value="Lipase_3"/>
    <property type="match status" value="1"/>
</dbReference>
<feature type="signal peptide" evidence="5">
    <location>
        <begin position="1"/>
        <end position="31"/>
    </location>
</feature>
<evidence type="ECO:0000256" key="1">
    <source>
        <dbReference type="ARBA" id="ARBA00022723"/>
    </source>
</evidence>
<evidence type="ECO:0000256" key="2">
    <source>
        <dbReference type="ARBA" id="ARBA00022771"/>
    </source>
</evidence>
<dbReference type="PROSITE" id="PS50178">
    <property type="entry name" value="ZF_FYVE"/>
    <property type="match status" value="1"/>
</dbReference>
<gene>
    <name evidence="7" type="ORF">TCDM_11162</name>
</gene>
<dbReference type="SUPFAM" id="SSF57903">
    <property type="entry name" value="FYVE/PHD zinc finger"/>
    <property type="match status" value="1"/>
</dbReference>
<dbReference type="EMBL" id="AYLP01000314">
    <property type="protein sequence ID" value="ESS61265.1"/>
    <property type="molecule type" value="Genomic_DNA"/>
</dbReference>
<dbReference type="Proteomes" id="UP000017861">
    <property type="component" value="Unassembled WGS sequence"/>
</dbReference>
<keyword evidence="2 4" id="KW-0863">Zinc-finger</keyword>
<dbReference type="InterPro" id="IPR002921">
    <property type="entry name" value="Fungal_lipase-type"/>
</dbReference>
<dbReference type="InterPro" id="IPR011011">
    <property type="entry name" value="Znf_FYVE_PHD"/>
</dbReference>
<feature type="chain" id="PRO_5004730909" evidence="5">
    <location>
        <begin position="32"/>
        <end position="614"/>
    </location>
</feature>
<keyword evidence="1" id="KW-0479">Metal-binding</keyword>
<dbReference type="SUPFAM" id="SSF53474">
    <property type="entry name" value="alpha/beta-Hydrolases"/>
    <property type="match status" value="1"/>
</dbReference>
<keyword evidence="3" id="KW-0862">Zinc</keyword>
<sequence length="614" mass="70126">MVCYLLSQLYFFFPPFFLLLFTSSIAELCKGEKSSMSQSQWERKIQVREYHYTHTQPQWSDATPLVSRFPVALTRTCALCRRKKELCKCRVCFNCQKTMGIRRHHCRKCWQAVCPDCRERMRYVHMLSEPMKVCNSCALPYGIATLSRCKEHKHTLWGLYVLQRATEMPNVCIVPSCSTLTYHSVCFNCGLPTTTTRLHEERLVRLDAKELAKVADSVKYLEANEFSVRCAAVDKYAAEEVENLFRVLFPRFQEVRAFPTLNSLVEAQDLLLSVISSTVAYEYGNFPSLTMSLSDVPYSRLLKLIRTSPRYSVFEAPGKVKFVSFPGTHDYRTFNVNMRCGRIKQQVWSRLVDGLAGSSDTSAEFRQLCGGVRLIWEARVHQGFAHEAEESTQQIEQLVNDVRQNGYRLVLSGHSLGGAVAQLVAIRMLRAYPGILKDKLKCISIGAPLVGNYQLAQCVERCGWRSNFHHLVYRSDIIPRLLCVDQMARDLADQFIQSILGLPSSLQRWFKSNSNANEGPMKAMDAMDTQIKEGEDSVEGEKAPPPTTEHRLHRMYACFGRYHFLNHGGVNYFSTDDSEVAFHRLKEGCGSDNNLLDHSISSYNRAVFLQLCFQ</sequence>
<keyword evidence="5" id="KW-0732">Signal</keyword>
<evidence type="ECO:0000313" key="8">
    <source>
        <dbReference type="Proteomes" id="UP000017861"/>
    </source>
</evidence>
<evidence type="ECO:0000256" key="5">
    <source>
        <dbReference type="SAM" id="SignalP"/>
    </source>
</evidence>
<dbReference type="VEuPathDB" id="TriTrypDB:TCDM_11162"/>
<proteinExistence type="predicted"/>
<dbReference type="Gene3D" id="3.40.50.1820">
    <property type="entry name" value="alpha/beta hydrolase"/>
    <property type="match status" value="1"/>
</dbReference>
<dbReference type="CDD" id="cd00519">
    <property type="entry name" value="Lipase_3"/>
    <property type="match status" value="1"/>
</dbReference>
<dbReference type="OrthoDB" id="438440at2759"/>